<accession>A0ABQ5S0L8</accession>
<proteinExistence type="predicted"/>
<protein>
    <submittedName>
        <fullName evidence="2">Uncharacterized protein</fullName>
    </submittedName>
</protein>
<feature type="region of interest" description="Disordered" evidence="1">
    <location>
        <begin position="133"/>
        <end position="228"/>
    </location>
</feature>
<dbReference type="Proteomes" id="UP001165090">
    <property type="component" value="Unassembled WGS sequence"/>
</dbReference>
<comment type="caution">
    <text evidence="2">The sequence shown here is derived from an EMBL/GenBank/DDBJ whole genome shotgun (WGS) entry which is preliminary data.</text>
</comment>
<dbReference type="EMBL" id="BSDZ01000015">
    <property type="protein sequence ID" value="GLI63269.1"/>
    <property type="molecule type" value="Genomic_DNA"/>
</dbReference>
<gene>
    <name evidence="2" type="ORF">VaNZ11_006174</name>
</gene>
<reference evidence="2 3" key="1">
    <citation type="journal article" date="2023" name="IScience">
        <title>Expanded male sex-determining region conserved during the evolution of homothallism in the green alga Volvox.</title>
        <authorList>
            <person name="Yamamoto K."/>
            <person name="Matsuzaki R."/>
            <person name="Mahakham W."/>
            <person name="Heman W."/>
            <person name="Sekimoto H."/>
            <person name="Kawachi M."/>
            <person name="Minakuchi Y."/>
            <person name="Toyoda A."/>
            <person name="Nozaki H."/>
        </authorList>
    </citation>
    <scope>NUCLEOTIDE SEQUENCE [LARGE SCALE GENOMIC DNA]</scope>
    <source>
        <strain evidence="2 3">NIES-4468</strain>
    </source>
</reference>
<sequence length="391" mass="41850">MSDYKKQADRLRTLRQIPQHQQSHSLQLPPREPVQAEYHRAPTNVNALVQRHYFPAEGAVSYGVGEPAIADISDAADAADRLSKYQSICHRRAAEASRAMKAERDAKLKLAVSAQERSQAAKAFGVRVALSNLKASPSNPGPRKAISQQDPGESGASCMGSGPTCPNNGLEEGPQGPLGCGEEATNTNSNEVEVGGSEPAAAATPEHISCGEAPVPPTALDPIPMKHGLDAPPQAARLASVSMSARLRLASHSKHAAMEVARVQVAEGPQCTANMAIEHPPAIKGTRNEAKAFKTRVLQPANPNLGAKAYKGKVLPVAISVTDVAGLSRVAQKVSEISEKLDLPRLCACPNNATIFDPTYVNKCARNCPLYHQPERYERLLTTWLREKNII</sequence>
<keyword evidence="3" id="KW-1185">Reference proteome</keyword>
<organism evidence="2 3">
    <name type="scientific">Volvox africanus</name>
    <dbReference type="NCBI Taxonomy" id="51714"/>
    <lineage>
        <taxon>Eukaryota</taxon>
        <taxon>Viridiplantae</taxon>
        <taxon>Chlorophyta</taxon>
        <taxon>core chlorophytes</taxon>
        <taxon>Chlorophyceae</taxon>
        <taxon>CS clade</taxon>
        <taxon>Chlamydomonadales</taxon>
        <taxon>Volvocaceae</taxon>
        <taxon>Volvox</taxon>
    </lineage>
</organism>
<evidence type="ECO:0000256" key="1">
    <source>
        <dbReference type="SAM" id="MobiDB-lite"/>
    </source>
</evidence>
<evidence type="ECO:0000313" key="3">
    <source>
        <dbReference type="Proteomes" id="UP001165090"/>
    </source>
</evidence>
<evidence type="ECO:0000313" key="2">
    <source>
        <dbReference type="EMBL" id="GLI63269.1"/>
    </source>
</evidence>
<name>A0ABQ5S0L8_9CHLO</name>